<proteinExistence type="predicted"/>
<dbReference type="Pfam" id="PF00395">
    <property type="entry name" value="SLH"/>
    <property type="match status" value="2"/>
</dbReference>
<feature type="chain" id="PRO_5032759944" evidence="2">
    <location>
        <begin position="39"/>
        <end position="416"/>
    </location>
</feature>
<name>A0A841TWK5_9BACL</name>
<gene>
    <name evidence="4" type="ORF">H7B90_16085</name>
</gene>
<dbReference type="InterPro" id="IPR051465">
    <property type="entry name" value="Cell_Envelope_Struct_Comp"/>
</dbReference>
<accession>A0A841TWK5</accession>
<feature type="compositionally biased region" description="Basic and acidic residues" evidence="1">
    <location>
        <begin position="40"/>
        <end position="61"/>
    </location>
</feature>
<dbReference type="EMBL" id="JACJVR010000062">
    <property type="protein sequence ID" value="MBB6692927.1"/>
    <property type="molecule type" value="Genomic_DNA"/>
</dbReference>
<evidence type="ECO:0000256" key="2">
    <source>
        <dbReference type="SAM" id="SignalP"/>
    </source>
</evidence>
<sequence>MQNNDNAKSKTLHPMWKKTAAATLAVGMLVGGASGAYADGKGKNDSKHEEKESKQASKSEVKGKGKIEINLNYNDLKEEDWKWAYSHIIRLASKQVFNGYEDGSFKPKSNITRIEALVAAVRLLGLKAEAESADNMNAELNFKDFKQIQKKYPWAVGYLKVALENDLFSESDTTVQAEKPADRLWASVLLVKALKLEDEAKASMGAELDFRDADQIPAGSVGYVAVAVKKGLITGYDDNTFKPNKPVTRAELAALLDRADEQLPDSNASALTGVIDSVSGSTLKVKKADGTVVSLTLGSDVFIFRNDKKVSASALQAGDEVLVRTFEGKVVFVDVKDAADESKTDSGKIGTITLNTSGKISTVSIVKTVDGVTGTTVYDVSSNVKITGDEDAALAPNQEVKVKIVNNVVTEIEIVS</sequence>
<protein>
    <submittedName>
        <fullName evidence="4">S-layer homology domain-containing protein</fullName>
    </submittedName>
</protein>
<evidence type="ECO:0000313" key="5">
    <source>
        <dbReference type="Proteomes" id="UP000553776"/>
    </source>
</evidence>
<dbReference type="InterPro" id="IPR001119">
    <property type="entry name" value="SLH_dom"/>
</dbReference>
<keyword evidence="2" id="KW-0732">Signal</keyword>
<organism evidence="4 5">
    <name type="scientific">Cohnella xylanilytica</name>
    <dbReference type="NCBI Taxonomy" id="557555"/>
    <lineage>
        <taxon>Bacteria</taxon>
        <taxon>Bacillati</taxon>
        <taxon>Bacillota</taxon>
        <taxon>Bacilli</taxon>
        <taxon>Bacillales</taxon>
        <taxon>Paenibacillaceae</taxon>
        <taxon>Cohnella</taxon>
    </lineage>
</organism>
<comment type="caution">
    <text evidence="4">The sequence shown here is derived from an EMBL/GenBank/DDBJ whole genome shotgun (WGS) entry which is preliminary data.</text>
</comment>
<evidence type="ECO:0000313" key="4">
    <source>
        <dbReference type="EMBL" id="MBB6692927.1"/>
    </source>
</evidence>
<dbReference type="AlphaFoldDB" id="A0A841TWK5"/>
<feature type="domain" description="SLH" evidence="3">
    <location>
        <begin position="207"/>
        <end position="270"/>
    </location>
</feature>
<keyword evidence="5" id="KW-1185">Reference proteome</keyword>
<feature type="region of interest" description="Disordered" evidence="1">
    <location>
        <begin position="39"/>
        <end position="61"/>
    </location>
</feature>
<feature type="signal peptide" evidence="2">
    <location>
        <begin position="1"/>
        <end position="38"/>
    </location>
</feature>
<evidence type="ECO:0000256" key="1">
    <source>
        <dbReference type="SAM" id="MobiDB-lite"/>
    </source>
</evidence>
<feature type="domain" description="SLH" evidence="3">
    <location>
        <begin position="71"/>
        <end position="134"/>
    </location>
</feature>
<dbReference type="Proteomes" id="UP000553776">
    <property type="component" value="Unassembled WGS sequence"/>
</dbReference>
<dbReference type="PANTHER" id="PTHR43308">
    <property type="entry name" value="OUTER MEMBRANE PROTEIN ALPHA-RELATED"/>
    <property type="match status" value="1"/>
</dbReference>
<evidence type="ECO:0000259" key="3">
    <source>
        <dbReference type="PROSITE" id="PS51272"/>
    </source>
</evidence>
<reference evidence="4 5" key="1">
    <citation type="submission" date="2020-08" db="EMBL/GenBank/DDBJ databases">
        <title>Cohnella phylogeny.</title>
        <authorList>
            <person name="Dunlap C."/>
        </authorList>
    </citation>
    <scope>NUCLEOTIDE SEQUENCE [LARGE SCALE GENOMIC DNA]</scope>
    <source>
        <strain evidence="4 5">DSM 25239</strain>
    </source>
</reference>
<dbReference type="PROSITE" id="PS51272">
    <property type="entry name" value="SLH"/>
    <property type="match status" value="2"/>
</dbReference>